<reference evidence="1 2" key="1">
    <citation type="submission" date="2014-12" db="EMBL/GenBank/DDBJ databases">
        <title>Draft genome sequences of 29 type strains of Enterococci.</title>
        <authorList>
            <person name="Zhong Z."/>
            <person name="Sun Z."/>
            <person name="Liu W."/>
            <person name="Zhang W."/>
            <person name="Zhang H."/>
        </authorList>
    </citation>
    <scope>NUCLEOTIDE SEQUENCE [LARGE SCALE GENOMIC DNA]</scope>
    <source>
        <strain evidence="1 2">DSM 15687</strain>
    </source>
</reference>
<accession>A0A1L8WQL2</accession>
<comment type="caution">
    <text evidence="1">The sequence shown here is derived from an EMBL/GenBank/DDBJ whole genome shotgun (WGS) entry which is preliminary data.</text>
</comment>
<evidence type="ECO:0000313" key="1">
    <source>
        <dbReference type="EMBL" id="OJG83296.1"/>
    </source>
</evidence>
<organism evidence="1 2">
    <name type="scientific">Enterococcus ratti</name>
    <dbReference type="NCBI Taxonomy" id="150033"/>
    <lineage>
        <taxon>Bacteria</taxon>
        <taxon>Bacillati</taxon>
        <taxon>Bacillota</taxon>
        <taxon>Bacilli</taxon>
        <taxon>Lactobacillales</taxon>
        <taxon>Enterococcaceae</taxon>
        <taxon>Enterococcus</taxon>
    </lineage>
</organism>
<dbReference type="EMBL" id="JXLB01000004">
    <property type="protein sequence ID" value="OJG83296.1"/>
    <property type="molecule type" value="Genomic_DNA"/>
</dbReference>
<gene>
    <name evidence="1" type="ORF">RV14_GL001654</name>
</gene>
<name>A0A1L8WQL2_9ENTE</name>
<proteinExistence type="predicted"/>
<dbReference type="AlphaFoldDB" id="A0A1L8WQL2"/>
<evidence type="ECO:0000313" key="2">
    <source>
        <dbReference type="Proteomes" id="UP000182152"/>
    </source>
</evidence>
<protein>
    <submittedName>
        <fullName evidence="1">Uncharacterized protein</fullName>
    </submittedName>
</protein>
<keyword evidence="2" id="KW-1185">Reference proteome</keyword>
<sequence>MFLSFNCLVEAYHVTTNVSKKVLKASHRNFFLSPEESD</sequence>
<dbReference type="Proteomes" id="UP000182152">
    <property type="component" value="Unassembled WGS sequence"/>
</dbReference>